<reference evidence="4 5" key="1">
    <citation type="submission" date="2018-08" db="EMBL/GenBank/DDBJ databases">
        <title>A genome reference for cultivated species of the human gut microbiota.</title>
        <authorList>
            <person name="Zou Y."/>
            <person name="Xue W."/>
            <person name="Luo G."/>
        </authorList>
    </citation>
    <scope>NUCLEOTIDE SEQUENCE [LARGE SCALE GENOMIC DNA]</scope>
    <source>
        <strain evidence="4 5">AM28-39</strain>
    </source>
</reference>
<keyword evidence="2" id="KW-0663">Pyridoxal phosphate</keyword>
<dbReference type="Gene3D" id="3.40.640.10">
    <property type="entry name" value="Type I PLP-dependent aspartate aminotransferase-like (Major domain)"/>
    <property type="match status" value="1"/>
</dbReference>
<dbReference type="SUPFAM" id="SSF53383">
    <property type="entry name" value="PLP-dependent transferases"/>
    <property type="match status" value="1"/>
</dbReference>
<keyword evidence="4" id="KW-0808">Transferase</keyword>
<dbReference type="Gene3D" id="3.90.1150.10">
    <property type="entry name" value="Aspartate Aminotransferase, domain 1"/>
    <property type="match status" value="1"/>
</dbReference>
<evidence type="ECO:0000256" key="2">
    <source>
        <dbReference type="ARBA" id="ARBA00022898"/>
    </source>
</evidence>
<dbReference type="GO" id="GO:0030170">
    <property type="term" value="F:pyridoxal phosphate binding"/>
    <property type="evidence" value="ECO:0007669"/>
    <property type="project" value="InterPro"/>
</dbReference>
<dbReference type="InterPro" id="IPR015421">
    <property type="entry name" value="PyrdxlP-dep_Trfase_major"/>
</dbReference>
<evidence type="ECO:0000313" key="5">
    <source>
        <dbReference type="Proteomes" id="UP000261231"/>
    </source>
</evidence>
<proteinExistence type="predicted"/>
<protein>
    <submittedName>
        <fullName evidence="4">Aminotransferase class I/II-fold pyridoxal phosphate-dependent enzyme</fullName>
    </submittedName>
</protein>
<dbReference type="Proteomes" id="UP000261231">
    <property type="component" value="Unassembled WGS sequence"/>
</dbReference>
<dbReference type="InterPro" id="IPR015424">
    <property type="entry name" value="PyrdxlP-dep_Trfase"/>
</dbReference>
<dbReference type="PANTHER" id="PTHR42885:SF1">
    <property type="entry name" value="THREONINE-PHOSPHATE DECARBOXYLASE"/>
    <property type="match status" value="1"/>
</dbReference>
<keyword evidence="4" id="KW-0032">Aminotransferase</keyword>
<feature type="domain" description="Aminotransferase class I/classII large" evidence="3">
    <location>
        <begin position="20"/>
        <end position="351"/>
    </location>
</feature>
<sequence>MDRRNQMKNIHGGDIYQYNNILDFSANINPLGAPESVNRAIADAIGQIGHYPEMYSDSLRKAIGEKYHIDSSQIICGNGAADVIYRYVYAVRPKKILVTAPCFAEYEVAWRSLWASYDVPETVVYSLDYQDFCIKEDILTLIEREMPEVVFLCNPNNPTGVLIPVQILASIAECCKDNKIRLFLDECFMDFTGREEENSLVEKLKEYPNLMILKAFTKMYAMAGVRLGFGLTADTELIDRMYQAGPPWNVSVLASAAGKAALKEDDFVKETVQYIRKEKEYLYQTLDTLRVRYWKSAVNYILLKFDRTLKERLITEGILIRDCSNYRNLSEGYFRIAVKSHADNEKLIAALKVVLER</sequence>
<dbReference type="CDD" id="cd00609">
    <property type="entry name" value="AAT_like"/>
    <property type="match status" value="1"/>
</dbReference>
<dbReference type="InterPro" id="IPR004839">
    <property type="entry name" value="Aminotransferase_I/II_large"/>
</dbReference>
<dbReference type="PANTHER" id="PTHR42885">
    <property type="entry name" value="HISTIDINOL-PHOSPHATE AMINOTRANSFERASE-RELATED"/>
    <property type="match status" value="1"/>
</dbReference>
<comment type="caution">
    <text evidence="4">The sequence shown here is derived from an EMBL/GenBank/DDBJ whole genome shotgun (WGS) entry which is preliminary data.</text>
</comment>
<dbReference type="GO" id="GO:0008483">
    <property type="term" value="F:transaminase activity"/>
    <property type="evidence" value="ECO:0007669"/>
    <property type="project" value="UniProtKB-KW"/>
</dbReference>
<evidence type="ECO:0000259" key="3">
    <source>
        <dbReference type="Pfam" id="PF00155"/>
    </source>
</evidence>
<keyword evidence="5" id="KW-1185">Reference proteome</keyword>
<gene>
    <name evidence="4" type="ORF">DW747_04890</name>
</gene>
<dbReference type="EMBL" id="QVFD01000003">
    <property type="protein sequence ID" value="RGC49288.1"/>
    <property type="molecule type" value="Genomic_DNA"/>
</dbReference>
<dbReference type="Pfam" id="PF00155">
    <property type="entry name" value="Aminotran_1_2"/>
    <property type="match status" value="1"/>
</dbReference>
<dbReference type="AlphaFoldDB" id="A0A3E2XNK5"/>
<accession>A0A3E2XNK5</accession>
<organism evidence="4 5">
    <name type="scientific">Coprococcus catus</name>
    <dbReference type="NCBI Taxonomy" id="116085"/>
    <lineage>
        <taxon>Bacteria</taxon>
        <taxon>Bacillati</taxon>
        <taxon>Bacillota</taxon>
        <taxon>Clostridia</taxon>
        <taxon>Lachnospirales</taxon>
        <taxon>Lachnospiraceae</taxon>
        <taxon>Coprococcus</taxon>
    </lineage>
</organism>
<dbReference type="OrthoDB" id="9813612at2"/>
<name>A0A3E2XNK5_9FIRM</name>
<evidence type="ECO:0000313" key="4">
    <source>
        <dbReference type="EMBL" id="RGC49288.1"/>
    </source>
</evidence>
<comment type="cofactor">
    <cofactor evidence="1">
        <name>pyridoxal 5'-phosphate</name>
        <dbReference type="ChEBI" id="CHEBI:597326"/>
    </cofactor>
</comment>
<dbReference type="InterPro" id="IPR015422">
    <property type="entry name" value="PyrdxlP-dep_Trfase_small"/>
</dbReference>
<evidence type="ECO:0000256" key="1">
    <source>
        <dbReference type="ARBA" id="ARBA00001933"/>
    </source>
</evidence>